<keyword evidence="6" id="KW-1185">Reference proteome</keyword>
<evidence type="ECO:0000313" key="5">
    <source>
        <dbReference type="EMBL" id="MFD1185929.1"/>
    </source>
</evidence>
<dbReference type="PANTHER" id="PTHR43213">
    <property type="entry name" value="BIFUNCTIONAL DTTP/UTP PYROPHOSPHATASE/METHYLTRANSFERASE PROTEIN-RELATED"/>
    <property type="match status" value="1"/>
</dbReference>
<feature type="active site" description="Proton acceptor" evidence="4">
    <location>
        <position position="72"/>
    </location>
</feature>
<feature type="site" description="Important for substrate specificity" evidence="4">
    <location>
        <position position="73"/>
    </location>
</feature>
<keyword evidence="2 4" id="KW-0378">Hydrolase</keyword>
<feature type="site" description="Important for substrate specificity" evidence="4">
    <location>
        <position position="15"/>
    </location>
</feature>
<comment type="caution">
    <text evidence="4">Lacks conserved residue(s) required for the propagation of feature annotation.</text>
</comment>
<dbReference type="EC" id="3.6.1.9" evidence="4"/>
<name>A0ABW3SM40_9BACT</name>
<comment type="catalytic activity">
    <reaction evidence="4">
        <text>UTP + H2O = UMP + diphosphate + H(+)</text>
        <dbReference type="Rhea" id="RHEA:29395"/>
        <dbReference type="ChEBI" id="CHEBI:15377"/>
        <dbReference type="ChEBI" id="CHEBI:15378"/>
        <dbReference type="ChEBI" id="CHEBI:33019"/>
        <dbReference type="ChEBI" id="CHEBI:46398"/>
        <dbReference type="ChEBI" id="CHEBI:57865"/>
        <dbReference type="EC" id="3.6.1.9"/>
    </reaction>
</comment>
<dbReference type="CDD" id="cd00555">
    <property type="entry name" value="Maf"/>
    <property type="match status" value="1"/>
</dbReference>
<dbReference type="PANTHER" id="PTHR43213:SF5">
    <property type="entry name" value="BIFUNCTIONAL DTTP_UTP PYROPHOSPHATASE_METHYLTRANSFERASE PROTEIN-RELATED"/>
    <property type="match status" value="1"/>
</dbReference>
<accession>A0ABW3SM40</accession>
<dbReference type="NCBIfam" id="TIGR00172">
    <property type="entry name" value="maf"/>
    <property type="match status" value="1"/>
</dbReference>
<comment type="subcellular location">
    <subcellularLocation>
        <location evidence="4">Cytoplasm</location>
    </subcellularLocation>
</comment>
<comment type="similarity">
    <text evidence="4">Belongs to the Maf family. YhdE subfamily.</text>
</comment>
<protein>
    <recommendedName>
        <fullName evidence="4">dTTP/UTP pyrophosphatase</fullName>
        <shortName evidence="4">dTTPase/UTPase</shortName>
        <ecNumber evidence="4">3.6.1.9</ecNumber>
    </recommendedName>
    <alternativeName>
        <fullName evidence="4">Nucleoside triphosphate pyrophosphatase</fullName>
    </alternativeName>
    <alternativeName>
        <fullName evidence="4">Nucleotide pyrophosphatase</fullName>
        <shortName evidence="4">Nucleotide PPase</shortName>
    </alternativeName>
</protein>
<evidence type="ECO:0000256" key="1">
    <source>
        <dbReference type="ARBA" id="ARBA00001968"/>
    </source>
</evidence>
<evidence type="ECO:0000256" key="2">
    <source>
        <dbReference type="ARBA" id="ARBA00022801"/>
    </source>
</evidence>
<dbReference type="RefSeq" id="WP_377524516.1">
    <property type="nucleotide sequence ID" value="NZ_JBHTLD010000043.1"/>
</dbReference>
<comment type="catalytic activity">
    <reaction evidence="4">
        <text>dTTP + H2O = dTMP + diphosphate + H(+)</text>
        <dbReference type="Rhea" id="RHEA:28534"/>
        <dbReference type="ChEBI" id="CHEBI:15377"/>
        <dbReference type="ChEBI" id="CHEBI:15378"/>
        <dbReference type="ChEBI" id="CHEBI:33019"/>
        <dbReference type="ChEBI" id="CHEBI:37568"/>
        <dbReference type="ChEBI" id="CHEBI:63528"/>
        <dbReference type="EC" id="3.6.1.9"/>
    </reaction>
</comment>
<dbReference type="Proteomes" id="UP001597094">
    <property type="component" value="Unassembled WGS sequence"/>
</dbReference>
<dbReference type="EMBL" id="JBHTLD010000043">
    <property type="protein sequence ID" value="MFD1185929.1"/>
    <property type="molecule type" value="Genomic_DNA"/>
</dbReference>
<dbReference type="Gene3D" id="3.90.950.10">
    <property type="match status" value="1"/>
</dbReference>
<evidence type="ECO:0000313" key="6">
    <source>
        <dbReference type="Proteomes" id="UP001597094"/>
    </source>
</evidence>
<feature type="site" description="Important for substrate specificity" evidence="4">
    <location>
        <position position="155"/>
    </location>
</feature>
<sequence>MNLRRPLLLASNSPRRKELLASLGLTYKAMVKEVDEAFPAHLQRQQVAEYLASHKADAYIADLHDEVLITADTIVCLGDRVLNKPADHAEAKEMLLALSGTDHDVITGVCIASTERKTVFHDTTKVYFKQLSEAEIDYYISNYKPFDKAGAYGIQEWIGMIGIERIEGSYFNVVGLPVQKLYEKLVQLEILAVNAQL</sequence>
<dbReference type="PIRSF" id="PIRSF006305">
    <property type="entry name" value="Maf"/>
    <property type="match status" value="1"/>
</dbReference>
<organism evidence="5 6">
    <name type="scientific">Pontibacter rugosus</name>
    <dbReference type="NCBI Taxonomy" id="1745966"/>
    <lineage>
        <taxon>Bacteria</taxon>
        <taxon>Pseudomonadati</taxon>
        <taxon>Bacteroidota</taxon>
        <taxon>Cytophagia</taxon>
        <taxon>Cytophagales</taxon>
        <taxon>Hymenobacteraceae</taxon>
        <taxon>Pontibacter</taxon>
    </lineage>
</organism>
<dbReference type="InterPro" id="IPR003697">
    <property type="entry name" value="Maf-like"/>
</dbReference>
<keyword evidence="4" id="KW-0963">Cytoplasm</keyword>
<dbReference type="SUPFAM" id="SSF52972">
    <property type="entry name" value="ITPase-like"/>
    <property type="match status" value="1"/>
</dbReference>
<evidence type="ECO:0000256" key="4">
    <source>
        <dbReference type="HAMAP-Rule" id="MF_00528"/>
    </source>
</evidence>
<comment type="caution">
    <text evidence="5">The sequence shown here is derived from an EMBL/GenBank/DDBJ whole genome shotgun (WGS) entry which is preliminary data.</text>
</comment>
<dbReference type="Pfam" id="PF02545">
    <property type="entry name" value="Maf"/>
    <property type="match status" value="1"/>
</dbReference>
<evidence type="ECO:0000256" key="3">
    <source>
        <dbReference type="ARBA" id="ARBA00023080"/>
    </source>
</evidence>
<gene>
    <name evidence="5" type="ORF">ACFQ2O_06905</name>
</gene>
<proteinExistence type="inferred from homology"/>
<dbReference type="InterPro" id="IPR029001">
    <property type="entry name" value="ITPase-like_fam"/>
</dbReference>
<dbReference type="HAMAP" id="MF_00528">
    <property type="entry name" value="Maf"/>
    <property type="match status" value="1"/>
</dbReference>
<reference evidence="6" key="1">
    <citation type="journal article" date="2019" name="Int. J. Syst. Evol. Microbiol.">
        <title>The Global Catalogue of Microorganisms (GCM) 10K type strain sequencing project: providing services to taxonomists for standard genome sequencing and annotation.</title>
        <authorList>
            <consortium name="The Broad Institute Genomics Platform"/>
            <consortium name="The Broad Institute Genome Sequencing Center for Infectious Disease"/>
            <person name="Wu L."/>
            <person name="Ma J."/>
        </authorList>
    </citation>
    <scope>NUCLEOTIDE SEQUENCE [LARGE SCALE GENOMIC DNA]</scope>
    <source>
        <strain evidence="6">JCM 31319</strain>
    </source>
</reference>
<comment type="cofactor">
    <cofactor evidence="1 4">
        <name>a divalent metal cation</name>
        <dbReference type="ChEBI" id="CHEBI:60240"/>
    </cofactor>
</comment>
<comment type="function">
    <text evidence="4">Nucleoside triphosphate pyrophosphatase that hydrolyzes dTTP and UTP. May have a dual role in cell division arrest and in preventing the incorporation of modified nucleotides into cellular nucleic acids.</text>
</comment>
<keyword evidence="3 4" id="KW-0546">Nucleotide metabolism</keyword>